<name>A0A7W5E0F2_9BACT</name>
<dbReference type="Proteomes" id="UP000536179">
    <property type="component" value="Unassembled WGS sequence"/>
</dbReference>
<gene>
    <name evidence="3" type="ORF">FHS27_003652</name>
</gene>
<evidence type="ECO:0000313" key="3">
    <source>
        <dbReference type="EMBL" id="MBB3207825.1"/>
    </source>
</evidence>
<keyword evidence="4" id="KW-1185">Reference proteome</keyword>
<comment type="caution">
    <text evidence="3">The sequence shown here is derived from an EMBL/GenBank/DDBJ whole genome shotgun (WGS) entry which is preliminary data.</text>
</comment>
<dbReference type="InterPro" id="IPR018551">
    <property type="entry name" value="DUF2007"/>
</dbReference>
<proteinExistence type="predicted"/>
<dbReference type="EMBL" id="JACHXU010000012">
    <property type="protein sequence ID" value="MBB3207825.1"/>
    <property type="molecule type" value="Genomic_DNA"/>
</dbReference>
<evidence type="ECO:0000313" key="4">
    <source>
        <dbReference type="Proteomes" id="UP000536179"/>
    </source>
</evidence>
<feature type="region of interest" description="Disordered" evidence="1">
    <location>
        <begin position="1"/>
        <end position="29"/>
    </location>
</feature>
<reference evidence="3 4" key="1">
    <citation type="submission" date="2020-08" db="EMBL/GenBank/DDBJ databases">
        <title>Genomic Encyclopedia of Type Strains, Phase III (KMG-III): the genomes of soil and plant-associated and newly described type strains.</title>
        <authorList>
            <person name="Whitman W."/>
        </authorList>
    </citation>
    <scope>NUCLEOTIDE SEQUENCE [LARGE SCALE GENOMIC DNA]</scope>
    <source>
        <strain evidence="3 4">CECT 8075</strain>
    </source>
</reference>
<accession>A0A7W5E0F2</accession>
<protein>
    <recommendedName>
        <fullName evidence="2">DUF2007 domain-containing protein</fullName>
    </recommendedName>
</protein>
<dbReference type="Pfam" id="PF09413">
    <property type="entry name" value="DUF2007"/>
    <property type="match status" value="1"/>
</dbReference>
<evidence type="ECO:0000256" key="1">
    <source>
        <dbReference type="SAM" id="MobiDB-lite"/>
    </source>
</evidence>
<evidence type="ECO:0000259" key="2">
    <source>
        <dbReference type="Pfam" id="PF09413"/>
    </source>
</evidence>
<dbReference type="AlphaFoldDB" id="A0A7W5E0F2"/>
<organism evidence="3 4">
    <name type="scientific">Aporhodopirellula rubra</name>
    <dbReference type="NCBI Taxonomy" id="980271"/>
    <lineage>
        <taxon>Bacteria</taxon>
        <taxon>Pseudomonadati</taxon>
        <taxon>Planctomycetota</taxon>
        <taxon>Planctomycetia</taxon>
        <taxon>Pirellulales</taxon>
        <taxon>Pirellulaceae</taxon>
        <taxon>Aporhodopirellula</taxon>
    </lineage>
</organism>
<sequence>MMENKPSESSAQPQPPTPSPDANIPTLTDPVMVYNANGNLEAHSVVTWLESNNIDAYAVEDNSGAGAFAFGTMSQIHKPQVFVERTDAQRATELLAEFETQKKRRLSDIADADPIASQCEECGTVSEFPASQDGTTQSCPKCHVFMDVGTFDWPEDFDFGEPEPELTQAAMPDNEDDALDAAAKLDETGEWDSAINAYHQIAERWPEHSTYTQNCIADIERKRDLGSASS</sequence>
<feature type="domain" description="DUF2007" evidence="2">
    <location>
        <begin position="32"/>
        <end position="99"/>
    </location>
</feature>